<sequence precursor="true">MQKPLHKILLIFGFASLSVAIITSFLASRYILPYSLKEFRYNPFDRTITRIFYHDFDRDGFKERLVMVNDPLQGFYYLKFYQDYQRGLIDQFNFNHRIVLSKPVFYDYNQDGFDDLFIFSNDNKALYLTIIDVFNVEYLLFEQPILPSSPQRSRENWDIQLITARVVNFNGRGAQLLFSLNSGYSKLPRCLCLYDLQNKKIVRRFEHHMGPVSFKVTDLNQDGHKEIILTSAATNNFPTTVFLSDAFSWLLILDEQLNLLEPPKKIGDKFCNVEMEYLEMPGPNRIYLLLSNSKDLPTLFTIDSSFQIKKKPLSKTAFNYGINTYGKRPLIYLTHYVPKVQIFNDSLKLLTEKELSADHKALVIHKIENILGDTKPEIICNNSKGLYLFSQDWQLLARYNFKRIQGISDLTFYREPINSYPVLKFTTSEGHISLQVQTNRWAGKIPFVFSLSFLLSFMILLSGFLIFVKINRYILSFLYFLKGSENAIILIDFKGRILSVNKRINQFFDLKNPLKEGVFIEQGVGAHHAVIKVIQKCKQQQTKVTESISFEKPSMNFIGEISVTPFIGFLGYIYAFLVEIKDSTRQVLLERQQNWQRNVRKMVHDIKTPLAGVQLKLQMLYIQIQEQAPQLSGLSRELETAHNELKRISAITKSFLKFSDLEQISSVDIPLKPFLERALKPFQVYSTNSAVDIITDIEDGVPEIVRWDERQMEILIHILVENAIDAIQEKGKIFVRLRISDKIKNVKEPGIQIRVEDNGRGIPPEIQQKIFEPHFSTKKEGTGLGLAFAKQIVQQHGGQIDFYSHVENGTVFVVDLPSKVERSLEKTHVSHSGH</sequence>
<dbReference type="GO" id="GO:0000155">
    <property type="term" value="F:phosphorelay sensor kinase activity"/>
    <property type="evidence" value="ECO:0007669"/>
    <property type="project" value="InterPro"/>
</dbReference>
<feature type="domain" description="Histidine kinase" evidence="10">
    <location>
        <begin position="601"/>
        <end position="820"/>
    </location>
</feature>
<dbReference type="STRING" id="880073.Cabys_3967"/>
<keyword evidence="8" id="KW-0902">Two-component regulatory system</keyword>
<keyword evidence="7" id="KW-0067">ATP-binding</keyword>
<dbReference type="PaxDb" id="880073-Calab_1161"/>
<dbReference type="InterPro" id="IPR036097">
    <property type="entry name" value="HisK_dim/P_sf"/>
</dbReference>
<gene>
    <name evidence="11" type="ORF">Cabys_3967</name>
    <name evidence="12" type="ORF">Calab_1161</name>
</gene>
<keyword evidence="5" id="KW-0547">Nucleotide-binding</keyword>
<protein>
    <recommendedName>
        <fullName evidence="2">histidine kinase</fullName>
        <ecNumber evidence="2">2.7.13.3</ecNumber>
    </recommendedName>
</protein>
<evidence type="ECO:0000256" key="5">
    <source>
        <dbReference type="ARBA" id="ARBA00022741"/>
    </source>
</evidence>
<name>H1XX52_CALAY</name>
<dbReference type="InterPro" id="IPR004358">
    <property type="entry name" value="Sig_transdc_His_kin-like_C"/>
</dbReference>
<dbReference type="OrthoDB" id="9789238at2"/>
<dbReference type="SUPFAM" id="SSF55874">
    <property type="entry name" value="ATPase domain of HSP90 chaperone/DNA topoisomerase II/histidine kinase"/>
    <property type="match status" value="1"/>
</dbReference>
<keyword evidence="3" id="KW-0597">Phosphoprotein</keyword>
<dbReference type="PRINTS" id="PR00344">
    <property type="entry name" value="BCTRLSENSOR"/>
</dbReference>
<keyword evidence="9" id="KW-1133">Transmembrane helix</keyword>
<organism evidence="12 13">
    <name type="scientific">Caldithrix abyssi DSM 13497</name>
    <dbReference type="NCBI Taxonomy" id="880073"/>
    <lineage>
        <taxon>Bacteria</taxon>
        <taxon>Pseudomonadati</taxon>
        <taxon>Calditrichota</taxon>
        <taxon>Calditrichia</taxon>
        <taxon>Calditrichales</taxon>
        <taxon>Calditrichaceae</taxon>
        <taxon>Caldithrix</taxon>
    </lineage>
</organism>
<keyword evidence="6 12" id="KW-0418">Kinase</keyword>
<dbReference type="RefSeq" id="WP_006927838.1">
    <property type="nucleotide sequence ID" value="NZ_CM001402.1"/>
</dbReference>
<dbReference type="SMART" id="SM00387">
    <property type="entry name" value="HATPase_c"/>
    <property type="match status" value="1"/>
</dbReference>
<dbReference type="Proteomes" id="UP000183868">
    <property type="component" value="Chromosome"/>
</dbReference>
<keyword evidence="9" id="KW-0812">Transmembrane</keyword>
<evidence type="ECO:0000259" key="10">
    <source>
        <dbReference type="PROSITE" id="PS50109"/>
    </source>
</evidence>
<reference evidence="11 14" key="2">
    <citation type="submission" date="2016-11" db="EMBL/GenBank/DDBJ databases">
        <title>Genomic analysis of Caldithrix abyssi and proposal of a novel bacterial phylum Caldithrichaeota.</title>
        <authorList>
            <person name="Kublanov I."/>
            <person name="Sigalova O."/>
            <person name="Gavrilov S."/>
            <person name="Lebedinsky A."/>
            <person name="Ivanova N."/>
            <person name="Daum C."/>
            <person name="Reddy T."/>
            <person name="Klenk H.P."/>
            <person name="Goker M."/>
            <person name="Reva O."/>
            <person name="Miroshnichenko M."/>
            <person name="Kyprides N."/>
            <person name="Woyke T."/>
            <person name="Gelfand M."/>
        </authorList>
    </citation>
    <scope>NUCLEOTIDE SEQUENCE [LARGE SCALE GENOMIC DNA]</scope>
    <source>
        <strain evidence="11 14">LF13</strain>
    </source>
</reference>
<dbReference type="Pfam" id="PF02518">
    <property type="entry name" value="HATPase_c"/>
    <property type="match status" value="1"/>
</dbReference>
<dbReference type="Gene3D" id="1.10.287.130">
    <property type="match status" value="1"/>
</dbReference>
<dbReference type="SUPFAM" id="SSF69318">
    <property type="entry name" value="Integrin alpha N-terminal domain"/>
    <property type="match status" value="1"/>
</dbReference>
<dbReference type="PANTHER" id="PTHR43065:SF10">
    <property type="entry name" value="PEROXIDE STRESS-ACTIVATED HISTIDINE KINASE MAK3"/>
    <property type="match status" value="1"/>
</dbReference>
<evidence type="ECO:0000313" key="11">
    <source>
        <dbReference type="EMBL" id="APF20712.1"/>
    </source>
</evidence>
<evidence type="ECO:0000256" key="6">
    <source>
        <dbReference type="ARBA" id="ARBA00022777"/>
    </source>
</evidence>
<dbReference type="InterPro" id="IPR028994">
    <property type="entry name" value="Integrin_alpha_N"/>
</dbReference>
<keyword evidence="9" id="KW-0472">Membrane</keyword>
<keyword evidence="13" id="KW-1185">Reference proteome</keyword>
<evidence type="ECO:0000256" key="3">
    <source>
        <dbReference type="ARBA" id="ARBA00022553"/>
    </source>
</evidence>
<keyword evidence="4" id="KW-0808">Transferase</keyword>
<proteinExistence type="predicted"/>
<dbReference type="EMBL" id="CP018099">
    <property type="protein sequence ID" value="APF20712.1"/>
    <property type="molecule type" value="Genomic_DNA"/>
</dbReference>
<dbReference type="SMART" id="SM00388">
    <property type="entry name" value="HisKA"/>
    <property type="match status" value="1"/>
</dbReference>
<dbReference type="Proteomes" id="UP000004671">
    <property type="component" value="Chromosome"/>
</dbReference>
<dbReference type="InParanoid" id="H1XX52"/>
<dbReference type="CDD" id="cd00082">
    <property type="entry name" value="HisKA"/>
    <property type="match status" value="1"/>
</dbReference>
<dbReference type="GO" id="GO:0005524">
    <property type="term" value="F:ATP binding"/>
    <property type="evidence" value="ECO:0007669"/>
    <property type="project" value="UniProtKB-KW"/>
</dbReference>
<accession>H1XX52</accession>
<dbReference type="InterPro" id="IPR003661">
    <property type="entry name" value="HisK_dim/P_dom"/>
</dbReference>
<dbReference type="PANTHER" id="PTHR43065">
    <property type="entry name" value="SENSOR HISTIDINE KINASE"/>
    <property type="match status" value="1"/>
</dbReference>
<comment type="catalytic activity">
    <reaction evidence="1">
        <text>ATP + protein L-histidine = ADP + protein N-phospho-L-histidine.</text>
        <dbReference type="EC" id="2.7.13.3"/>
    </reaction>
</comment>
<dbReference type="Pfam" id="PF00512">
    <property type="entry name" value="HisKA"/>
    <property type="match status" value="1"/>
</dbReference>
<dbReference type="Gene3D" id="3.30.565.10">
    <property type="entry name" value="Histidine kinase-like ATPase, C-terminal domain"/>
    <property type="match status" value="1"/>
</dbReference>
<dbReference type="PROSITE" id="PS50109">
    <property type="entry name" value="HIS_KIN"/>
    <property type="match status" value="1"/>
</dbReference>
<dbReference type="SUPFAM" id="SSF47384">
    <property type="entry name" value="Homodimeric domain of signal transducing histidine kinase"/>
    <property type="match status" value="1"/>
</dbReference>
<dbReference type="InterPro" id="IPR003594">
    <property type="entry name" value="HATPase_dom"/>
</dbReference>
<evidence type="ECO:0000256" key="4">
    <source>
        <dbReference type="ARBA" id="ARBA00022679"/>
    </source>
</evidence>
<evidence type="ECO:0000256" key="2">
    <source>
        <dbReference type="ARBA" id="ARBA00012438"/>
    </source>
</evidence>
<evidence type="ECO:0000313" key="14">
    <source>
        <dbReference type="Proteomes" id="UP000183868"/>
    </source>
</evidence>
<evidence type="ECO:0000313" key="13">
    <source>
        <dbReference type="Proteomes" id="UP000004671"/>
    </source>
</evidence>
<dbReference type="InterPro" id="IPR005467">
    <property type="entry name" value="His_kinase_dom"/>
</dbReference>
<dbReference type="HOGENOM" id="CLU_336409_0_0_0"/>
<evidence type="ECO:0000256" key="8">
    <source>
        <dbReference type="ARBA" id="ARBA00023012"/>
    </source>
</evidence>
<dbReference type="KEGG" id="caby:Cabys_3967"/>
<evidence type="ECO:0000256" key="1">
    <source>
        <dbReference type="ARBA" id="ARBA00000085"/>
    </source>
</evidence>
<dbReference type="InterPro" id="IPR036890">
    <property type="entry name" value="HATPase_C_sf"/>
</dbReference>
<feature type="transmembrane region" description="Helical" evidence="9">
    <location>
        <begin position="447"/>
        <end position="468"/>
    </location>
</feature>
<evidence type="ECO:0000313" key="12">
    <source>
        <dbReference type="EMBL" id="EHO40789.1"/>
    </source>
</evidence>
<dbReference type="CDD" id="cd00075">
    <property type="entry name" value="HATPase"/>
    <property type="match status" value="1"/>
</dbReference>
<dbReference type="eggNOG" id="COG5000">
    <property type="taxonomic scope" value="Bacteria"/>
</dbReference>
<dbReference type="EC" id="2.7.13.3" evidence="2"/>
<evidence type="ECO:0000256" key="7">
    <source>
        <dbReference type="ARBA" id="ARBA00022840"/>
    </source>
</evidence>
<reference evidence="12 13" key="1">
    <citation type="submission" date="2011-09" db="EMBL/GenBank/DDBJ databases">
        <title>The permanent draft genome of Caldithrix abyssi DSM 13497.</title>
        <authorList>
            <consortium name="US DOE Joint Genome Institute (JGI-PGF)"/>
            <person name="Lucas S."/>
            <person name="Han J."/>
            <person name="Lapidus A."/>
            <person name="Bruce D."/>
            <person name="Goodwin L."/>
            <person name="Pitluck S."/>
            <person name="Peters L."/>
            <person name="Kyrpides N."/>
            <person name="Mavromatis K."/>
            <person name="Ivanova N."/>
            <person name="Mikhailova N."/>
            <person name="Chertkov O."/>
            <person name="Detter J.C."/>
            <person name="Tapia R."/>
            <person name="Han C."/>
            <person name="Land M."/>
            <person name="Hauser L."/>
            <person name="Markowitz V."/>
            <person name="Cheng J.-F."/>
            <person name="Hugenholtz P."/>
            <person name="Woyke T."/>
            <person name="Wu D."/>
            <person name="Spring S."/>
            <person name="Brambilla E."/>
            <person name="Klenk H.-P."/>
            <person name="Eisen J.A."/>
        </authorList>
    </citation>
    <scope>NUCLEOTIDE SEQUENCE [LARGE SCALE GENOMIC DNA]</scope>
    <source>
        <strain evidence="12 13">DSM 13497</strain>
    </source>
</reference>
<dbReference type="EMBL" id="CM001402">
    <property type="protein sequence ID" value="EHO40789.1"/>
    <property type="molecule type" value="Genomic_DNA"/>
</dbReference>
<evidence type="ECO:0000256" key="9">
    <source>
        <dbReference type="SAM" id="Phobius"/>
    </source>
</evidence>
<dbReference type="AlphaFoldDB" id="H1XX52"/>